<feature type="site" description="May be important for catalysis" evidence="7">
    <location>
        <position position="321"/>
    </location>
</feature>
<dbReference type="PIRSF" id="PIRSF001092">
    <property type="entry name" value="Alpha-L-fucosidase"/>
    <property type="match status" value="1"/>
</dbReference>
<evidence type="ECO:0000256" key="7">
    <source>
        <dbReference type="PIRSR" id="PIRSR001092-1"/>
    </source>
</evidence>
<evidence type="ECO:0000313" key="10">
    <source>
        <dbReference type="Proteomes" id="UP000229433"/>
    </source>
</evidence>
<dbReference type="InterPro" id="IPR016286">
    <property type="entry name" value="FUC_metazoa-typ"/>
</dbReference>
<sequence>MKTLLSLNRLIIWTVLYGTLTGSTALFAQGGNLHEQSEVYVAPTDPLVQQKLKTWGDQKFGMLIHWGVYAVPGIIESWQLCSEPWLERPEGISYNDYKKWYWNLSSVFNPVNFDPDSWAEAAADAGMKYVVFTTKHHDGFNMFDTQQTDYKITNGPFKNHPKANVAKYVFEAFRNKDFMIGAYYSKPDWHNQDFWWDKYATPDRNVNYDIRKYPEKWKSYQDFTYNQISELMHDYGAIDILWLDGGWVRPRETVTDEVRAWGAPIPEFSQEVNIPRIAAMAREAQPGIIFADRTVHGPYENYQTPERKIPDTKLDHPWETCMTLGNNWGYVPNDNFKTSAEVIHSLVEVVAKGGNMLLGVGPQPDGLLPPDALPILAEIGDWLDQNAEAIYGTHAIDAYQDNNTWFTANDKETFAISLLEDGKDVPKSISWSGNLPKKGSTLRLVSTGQKLGYTLNGNTLSVQIPSEVRKSAKAALAFSFKN</sequence>
<dbReference type="EC" id="3.2.1.51" evidence="3"/>
<dbReference type="GO" id="GO:0016139">
    <property type="term" value="P:glycoside catabolic process"/>
    <property type="evidence" value="ECO:0007669"/>
    <property type="project" value="TreeGrafter"/>
</dbReference>
<evidence type="ECO:0000256" key="6">
    <source>
        <dbReference type="ARBA" id="ARBA00023295"/>
    </source>
</evidence>
<evidence type="ECO:0000256" key="1">
    <source>
        <dbReference type="ARBA" id="ARBA00004071"/>
    </source>
</evidence>
<dbReference type="SMART" id="SM00812">
    <property type="entry name" value="Alpha_L_fucos"/>
    <property type="match status" value="1"/>
</dbReference>
<keyword evidence="4" id="KW-0732">Signal</keyword>
<dbReference type="Gene3D" id="3.20.20.80">
    <property type="entry name" value="Glycosidases"/>
    <property type="match status" value="1"/>
</dbReference>
<evidence type="ECO:0000256" key="2">
    <source>
        <dbReference type="ARBA" id="ARBA00007951"/>
    </source>
</evidence>
<keyword evidence="10" id="KW-1185">Reference proteome</keyword>
<name>A0A2G1VQ03_9FLAO</name>
<evidence type="ECO:0000256" key="3">
    <source>
        <dbReference type="ARBA" id="ARBA00012662"/>
    </source>
</evidence>
<dbReference type="SUPFAM" id="SSF51445">
    <property type="entry name" value="(Trans)glycosidases"/>
    <property type="match status" value="1"/>
</dbReference>
<comment type="caution">
    <text evidence="9">The sequence shown here is derived from an EMBL/GenBank/DDBJ whole genome shotgun (WGS) entry which is preliminary data.</text>
</comment>
<protein>
    <recommendedName>
        <fullName evidence="3">alpha-L-fucosidase</fullName>
        <ecNumber evidence="3">3.2.1.51</ecNumber>
    </recommendedName>
</protein>
<reference evidence="9 10" key="1">
    <citation type="submission" date="2017-08" db="EMBL/GenBank/DDBJ databases">
        <title>The whole genome shortgun sequences of strain Leeuwenhoekiella nanhaiensis G18 from the South China Sea.</title>
        <authorList>
            <person name="Liu Q."/>
        </authorList>
    </citation>
    <scope>NUCLEOTIDE SEQUENCE [LARGE SCALE GENOMIC DNA]</scope>
    <source>
        <strain evidence="9 10">G18</strain>
    </source>
</reference>
<evidence type="ECO:0000256" key="5">
    <source>
        <dbReference type="ARBA" id="ARBA00022801"/>
    </source>
</evidence>
<keyword evidence="6" id="KW-0326">Glycosidase</keyword>
<dbReference type="GO" id="GO:0006004">
    <property type="term" value="P:fucose metabolic process"/>
    <property type="evidence" value="ECO:0007669"/>
    <property type="project" value="InterPro"/>
</dbReference>
<dbReference type="InterPro" id="IPR000933">
    <property type="entry name" value="Glyco_hydro_29"/>
</dbReference>
<dbReference type="GO" id="GO:0005764">
    <property type="term" value="C:lysosome"/>
    <property type="evidence" value="ECO:0007669"/>
    <property type="project" value="TreeGrafter"/>
</dbReference>
<dbReference type="GO" id="GO:0004560">
    <property type="term" value="F:alpha-L-fucosidase activity"/>
    <property type="evidence" value="ECO:0007669"/>
    <property type="project" value="InterPro"/>
</dbReference>
<dbReference type="AlphaFoldDB" id="A0A2G1VQ03"/>
<dbReference type="PANTHER" id="PTHR10030:SF37">
    <property type="entry name" value="ALPHA-L-FUCOSIDASE-RELATED"/>
    <property type="match status" value="1"/>
</dbReference>
<gene>
    <name evidence="9" type="ORF">CJ305_13480</name>
</gene>
<evidence type="ECO:0000256" key="4">
    <source>
        <dbReference type="ARBA" id="ARBA00022729"/>
    </source>
</evidence>
<proteinExistence type="inferred from homology"/>
<accession>A0A2G1VQ03</accession>
<organism evidence="9 10">
    <name type="scientific">Leeuwenhoekiella nanhaiensis</name>
    <dbReference type="NCBI Taxonomy" id="1655491"/>
    <lineage>
        <taxon>Bacteria</taxon>
        <taxon>Pseudomonadati</taxon>
        <taxon>Bacteroidota</taxon>
        <taxon>Flavobacteriia</taxon>
        <taxon>Flavobacteriales</taxon>
        <taxon>Flavobacteriaceae</taxon>
        <taxon>Leeuwenhoekiella</taxon>
    </lineage>
</organism>
<dbReference type="Proteomes" id="UP000229433">
    <property type="component" value="Unassembled WGS sequence"/>
</dbReference>
<dbReference type="InterPro" id="IPR017853">
    <property type="entry name" value="GH"/>
</dbReference>
<dbReference type="InterPro" id="IPR057739">
    <property type="entry name" value="Glyco_hydro_29_N"/>
</dbReference>
<dbReference type="OrthoDB" id="1095333at2"/>
<dbReference type="PANTHER" id="PTHR10030">
    <property type="entry name" value="ALPHA-L-FUCOSIDASE"/>
    <property type="match status" value="1"/>
</dbReference>
<comment type="function">
    <text evidence="1">Alpha-L-fucosidase is responsible for hydrolyzing the alpha-1,6-linked fucose joined to the reducing-end N-acetylglucosamine of the carbohydrate moieties of glycoproteins.</text>
</comment>
<comment type="similarity">
    <text evidence="2">Belongs to the glycosyl hydrolase 29 family.</text>
</comment>
<evidence type="ECO:0000259" key="8">
    <source>
        <dbReference type="Pfam" id="PF01120"/>
    </source>
</evidence>
<dbReference type="Pfam" id="PF01120">
    <property type="entry name" value="Alpha_L_fucos"/>
    <property type="match status" value="1"/>
</dbReference>
<feature type="domain" description="Glycoside hydrolase family 29 N-terminal" evidence="8">
    <location>
        <begin position="33"/>
        <end position="388"/>
    </location>
</feature>
<keyword evidence="5" id="KW-0378">Hydrolase</keyword>
<evidence type="ECO:0000313" key="9">
    <source>
        <dbReference type="EMBL" id="PHQ28824.1"/>
    </source>
</evidence>
<dbReference type="RefSeq" id="WP_099646816.1">
    <property type="nucleotide sequence ID" value="NZ_KZ319293.1"/>
</dbReference>
<dbReference type="EMBL" id="NQXA01000011">
    <property type="protein sequence ID" value="PHQ28824.1"/>
    <property type="molecule type" value="Genomic_DNA"/>
</dbReference>